<dbReference type="Gene3D" id="3.40.50.300">
    <property type="entry name" value="P-loop containing nucleotide triphosphate hydrolases"/>
    <property type="match status" value="1"/>
</dbReference>
<dbReference type="SMART" id="SM00838">
    <property type="entry name" value="EFG_C"/>
    <property type="match status" value="1"/>
</dbReference>
<dbReference type="Gene3D" id="3.30.70.870">
    <property type="entry name" value="Elongation Factor G (Translational Gtpase), domain 3"/>
    <property type="match status" value="1"/>
</dbReference>
<dbReference type="Pfam" id="PF00679">
    <property type="entry name" value="EFG_C"/>
    <property type="match status" value="1"/>
</dbReference>
<feature type="region of interest" description="Disordered" evidence="10">
    <location>
        <begin position="822"/>
        <end position="846"/>
    </location>
</feature>
<organism evidence="12 13">
    <name type="scientific">Tieghemiomyces parasiticus</name>
    <dbReference type="NCBI Taxonomy" id="78921"/>
    <lineage>
        <taxon>Eukaryota</taxon>
        <taxon>Fungi</taxon>
        <taxon>Fungi incertae sedis</taxon>
        <taxon>Zoopagomycota</taxon>
        <taxon>Kickxellomycotina</taxon>
        <taxon>Dimargaritomycetes</taxon>
        <taxon>Dimargaritales</taxon>
        <taxon>Dimargaritaceae</taxon>
        <taxon>Tieghemiomyces</taxon>
    </lineage>
</organism>
<proteinExistence type="predicted"/>
<evidence type="ECO:0000256" key="9">
    <source>
        <dbReference type="ARBA" id="ARBA00081809"/>
    </source>
</evidence>
<dbReference type="PRINTS" id="PR00315">
    <property type="entry name" value="ELONGATNFCT"/>
</dbReference>
<dbReference type="EMBL" id="JANBPT010000123">
    <property type="protein sequence ID" value="KAJ1927329.1"/>
    <property type="molecule type" value="Genomic_DNA"/>
</dbReference>
<dbReference type="PANTHER" id="PTHR42908">
    <property type="entry name" value="TRANSLATION ELONGATION FACTOR-RELATED"/>
    <property type="match status" value="1"/>
</dbReference>
<evidence type="ECO:0000256" key="2">
    <source>
        <dbReference type="ARBA" id="ARBA00022490"/>
    </source>
</evidence>
<dbReference type="Pfam" id="PF14492">
    <property type="entry name" value="EFG_III"/>
    <property type="match status" value="1"/>
</dbReference>
<evidence type="ECO:0000256" key="10">
    <source>
        <dbReference type="SAM" id="MobiDB-lite"/>
    </source>
</evidence>
<evidence type="ECO:0000259" key="11">
    <source>
        <dbReference type="PROSITE" id="PS51722"/>
    </source>
</evidence>
<protein>
    <recommendedName>
        <fullName evidence="8">Ribosome assembly protein 1</fullName>
    </recommendedName>
    <alternativeName>
        <fullName evidence="9">Elongation factor-like 1</fullName>
    </alternativeName>
</protein>
<dbReference type="Gene3D" id="3.30.230.10">
    <property type="match status" value="1"/>
</dbReference>
<evidence type="ECO:0000256" key="3">
    <source>
        <dbReference type="ARBA" id="ARBA00022517"/>
    </source>
</evidence>
<dbReference type="Pfam" id="PF00009">
    <property type="entry name" value="GTP_EFTU"/>
    <property type="match status" value="1"/>
</dbReference>
<evidence type="ECO:0000256" key="6">
    <source>
        <dbReference type="ARBA" id="ARBA00023134"/>
    </source>
</evidence>
<dbReference type="InterPro" id="IPR005225">
    <property type="entry name" value="Small_GTP-bd"/>
</dbReference>
<keyword evidence="2" id="KW-0963">Cytoplasm</keyword>
<dbReference type="Proteomes" id="UP001150569">
    <property type="component" value="Unassembled WGS sequence"/>
</dbReference>
<comment type="subcellular location">
    <subcellularLocation>
        <location evidence="1">Cytoplasm</location>
    </subcellularLocation>
</comment>
<keyword evidence="3" id="KW-0690">Ribosome biogenesis</keyword>
<keyword evidence="4" id="KW-0547">Nucleotide-binding</keyword>
<feature type="domain" description="Tr-type G" evidence="11">
    <location>
        <begin position="17"/>
        <end position="292"/>
    </location>
</feature>
<dbReference type="CDD" id="cd16261">
    <property type="entry name" value="EF2_snRNP_III"/>
    <property type="match status" value="1"/>
</dbReference>
<dbReference type="FunFam" id="3.30.70.870:FF:000002">
    <property type="entry name" value="Translation elongation factor 2"/>
    <property type="match status" value="1"/>
</dbReference>
<dbReference type="GO" id="GO:1990904">
    <property type="term" value="C:ribonucleoprotein complex"/>
    <property type="evidence" value="ECO:0007669"/>
    <property type="project" value="TreeGrafter"/>
</dbReference>
<keyword evidence="6" id="KW-0342">GTP-binding</keyword>
<dbReference type="GO" id="GO:0043022">
    <property type="term" value="F:ribosome binding"/>
    <property type="evidence" value="ECO:0007669"/>
    <property type="project" value="TreeGrafter"/>
</dbReference>
<dbReference type="InterPro" id="IPR053905">
    <property type="entry name" value="EF-G-like_DII"/>
</dbReference>
<dbReference type="OrthoDB" id="364892at2759"/>
<dbReference type="InterPro" id="IPR000795">
    <property type="entry name" value="T_Tr_GTP-bd_dom"/>
</dbReference>
<dbReference type="SUPFAM" id="SSF52540">
    <property type="entry name" value="P-loop containing nucleoside triphosphate hydrolases"/>
    <property type="match status" value="1"/>
</dbReference>
<dbReference type="FunFam" id="3.40.50.300:FF:000746">
    <property type="entry name" value="Ribosome assembly protein 1"/>
    <property type="match status" value="1"/>
</dbReference>
<dbReference type="SUPFAM" id="SSF50447">
    <property type="entry name" value="Translation proteins"/>
    <property type="match status" value="1"/>
</dbReference>
<dbReference type="InterPro" id="IPR014721">
    <property type="entry name" value="Ribsml_uS5_D2-typ_fold_subgr"/>
</dbReference>
<evidence type="ECO:0000313" key="13">
    <source>
        <dbReference type="Proteomes" id="UP001150569"/>
    </source>
</evidence>
<dbReference type="AlphaFoldDB" id="A0A9W8AB53"/>
<evidence type="ECO:0000313" key="12">
    <source>
        <dbReference type="EMBL" id="KAJ1927329.1"/>
    </source>
</evidence>
<sequence>MPTPTQQRLTALQAETANIRNVCILAHVDHGKTTLSDSLLTTNGIISSKIAGKVRYLDSREDEQERGITMESSGISLYFKVLRRIAAATNTGDGQPAAESNPQLEAHEYLINLIDSPGHVDFSSEVSTASRLSDGALVLVDVVEGVCTQTVTVLQQAWTESVRPILVLNKMDRLITELQLTPLEAYQHLCKILEQVNAVMATFLTGEILEADARKLEEAKLRMLAASGPGDQDSSPAADFDWTLQEIDDAHIYFSPELGNVIFASALHGWAFGVRHFAQLYAGKLKIKESLLRTTLWGDYYLDPKLKRIIPHRALKGRTLKPMFVQFALDNIWAAYDAAIMHPDAARVEKIVQTLKLRILPRDLRTKDTQALITSLMSQWLPLATAAFLAIIDKVPSPLKAQSVRVPKLLYPFAEEAPAPKSEMERAMFICDTTADAPVVVLVAKMFSVPVSLLPENSRQQLTAEEMRARGRVERERRTEAEAASSGVSLTDGLLTTRDGGDLKAGDGEVPPHALVGFCRVYAGQLRTGQTLYALSPKYDPNLPATLQAQYVTEVTVGRLYLLMGRELLPIETAYAGNTVGVAGLDNAVLKTATLCSVLPGPNLCSVLTGSAPIVRAALEPVHLADMPRLVRGLKLLNQSDPCVEVYVQETGEHVVAAAGELHLERCLADLRERYAGIEIHVSPPLVPFRETVAPQAHGPQAVTVTTTHRLCAITVSCRPLPPTVTKFLTDHKATIQQFWGGRGYAEASGDAVVDVLAGTGAPQARLGLVEFQQRLTDLFAEDERENRTHWGDVVPCLWLFGPKRIGPNLLLNKIPGHQVRPCYHHPSKQATRPDSPAEPDAGAGHPTAVAADLLADKVAQLEVQDNDDTDRAGSDALHRSTLADLRIRDLEEAIATGFQLATLNGPLCAEPVVGMCYIVEDCRLLTDRGDGPDLPLSTLLTTLPGQVIAATKEACRQTFLTWSPRLMLAMYDVDVQATAEVLGKVYAVLAKRRGRIVSEEMKDGTSLFQIRARLPVIESFGFADDIRKRTSGAASPQLVFSGFEALDEDPFWVPTTEEELEDLGEKADRENLAKKYVDGVRKRKGMFVEQKIVESAEKQRTLKK</sequence>
<dbReference type="FunFam" id="3.90.1430.10:FF:000002">
    <property type="entry name" value="Elongation factor like GTPase 1"/>
    <property type="match status" value="1"/>
</dbReference>
<accession>A0A9W8AB53</accession>
<dbReference type="InterPro" id="IPR035647">
    <property type="entry name" value="EFG_III/V"/>
</dbReference>
<comment type="caution">
    <text evidence="12">The sequence shown here is derived from an EMBL/GenBank/DDBJ whole genome shotgun (WGS) entry which is preliminary data.</text>
</comment>
<reference evidence="12" key="1">
    <citation type="submission" date="2022-07" db="EMBL/GenBank/DDBJ databases">
        <title>Phylogenomic reconstructions and comparative analyses of Kickxellomycotina fungi.</title>
        <authorList>
            <person name="Reynolds N.K."/>
            <person name="Stajich J.E."/>
            <person name="Barry K."/>
            <person name="Grigoriev I.V."/>
            <person name="Crous P."/>
            <person name="Smith M.E."/>
        </authorList>
    </citation>
    <scope>NUCLEOTIDE SEQUENCE</scope>
    <source>
        <strain evidence="12">RSA 861</strain>
    </source>
</reference>
<dbReference type="GO" id="GO:0005525">
    <property type="term" value="F:GTP binding"/>
    <property type="evidence" value="ECO:0007669"/>
    <property type="project" value="UniProtKB-KW"/>
</dbReference>
<dbReference type="InterPro" id="IPR027417">
    <property type="entry name" value="P-loop_NTPase"/>
</dbReference>
<dbReference type="GO" id="GO:0042256">
    <property type="term" value="P:cytosolic ribosome assembly"/>
    <property type="evidence" value="ECO:0007669"/>
    <property type="project" value="TreeGrafter"/>
</dbReference>
<dbReference type="CDD" id="cd04096">
    <property type="entry name" value="eEF2_snRNP_like_C"/>
    <property type="match status" value="1"/>
</dbReference>
<dbReference type="InterPro" id="IPR009000">
    <property type="entry name" value="Transl_B-barrel_sf"/>
</dbReference>
<dbReference type="GO" id="GO:0003924">
    <property type="term" value="F:GTPase activity"/>
    <property type="evidence" value="ECO:0007669"/>
    <property type="project" value="InterPro"/>
</dbReference>
<dbReference type="Gene3D" id="3.30.70.240">
    <property type="match status" value="1"/>
</dbReference>
<name>A0A9W8AB53_9FUNG</name>
<dbReference type="CDD" id="cd01681">
    <property type="entry name" value="aeEF2_snRNP_like_IV"/>
    <property type="match status" value="1"/>
</dbReference>
<dbReference type="PANTHER" id="PTHR42908:SF3">
    <property type="entry name" value="ELONGATION FACTOR-LIKE GTPASE 1"/>
    <property type="match status" value="1"/>
</dbReference>
<feature type="compositionally biased region" description="Basic and acidic residues" evidence="10">
    <location>
        <begin position="468"/>
        <end position="481"/>
    </location>
</feature>
<dbReference type="CDD" id="cd01885">
    <property type="entry name" value="EF2"/>
    <property type="match status" value="1"/>
</dbReference>
<evidence type="ECO:0000256" key="8">
    <source>
        <dbReference type="ARBA" id="ARBA00068031"/>
    </source>
</evidence>
<dbReference type="InterPro" id="IPR000640">
    <property type="entry name" value="EFG_V-like"/>
</dbReference>
<dbReference type="Gene3D" id="2.40.30.10">
    <property type="entry name" value="Translation factors"/>
    <property type="match status" value="1"/>
</dbReference>
<dbReference type="Pfam" id="PF25118">
    <property type="entry name" value="EFL1"/>
    <property type="match status" value="1"/>
</dbReference>
<keyword evidence="5" id="KW-0378">Hydrolase</keyword>
<dbReference type="InterPro" id="IPR020568">
    <property type="entry name" value="Ribosomal_Su5_D2-typ_SF"/>
</dbReference>
<feature type="region of interest" description="Disordered" evidence="10">
    <location>
        <begin position="468"/>
        <end position="488"/>
    </location>
</feature>
<dbReference type="SUPFAM" id="SSF54211">
    <property type="entry name" value="Ribosomal protein S5 domain 2-like"/>
    <property type="match status" value="1"/>
</dbReference>
<dbReference type="NCBIfam" id="TIGR00231">
    <property type="entry name" value="small_GTP"/>
    <property type="match status" value="1"/>
</dbReference>
<dbReference type="InterPro" id="IPR056752">
    <property type="entry name" value="EFL1"/>
</dbReference>
<dbReference type="SUPFAM" id="SSF54980">
    <property type="entry name" value="EF-G C-terminal domain-like"/>
    <property type="match status" value="2"/>
</dbReference>
<evidence type="ECO:0000256" key="4">
    <source>
        <dbReference type="ARBA" id="ARBA00022741"/>
    </source>
</evidence>
<dbReference type="FunFam" id="3.30.70.240:FF:000006">
    <property type="entry name" value="Elongation factor like GTPase 1"/>
    <property type="match status" value="1"/>
</dbReference>
<dbReference type="CDD" id="cd16268">
    <property type="entry name" value="EF2_II"/>
    <property type="match status" value="1"/>
</dbReference>
<dbReference type="GO" id="GO:0005829">
    <property type="term" value="C:cytosol"/>
    <property type="evidence" value="ECO:0007669"/>
    <property type="project" value="TreeGrafter"/>
</dbReference>
<evidence type="ECO:0000256" key="5">
    <source>
        <dbReference type="ARBA" id="ARBA00022801"/>
    </source>
</evidence>
<evidence type="ECO:0000256" key="7">
    <source>
        <dbReference type="ARBA" id="ARBA00048548"/>
    </source>
</evidence>
<dbReference type="InterPro" id="IPR041095">
    <property type="entry name" value="EFG_II"/>
</dbReference>
<gene>
    <name evidence="12" type="primary">RIA1_1</name>
    <name evidence="12" type="ORF">IWQ60_003036</name>
</gene>
<dbReference type="Pfam" id="PF22042">
    <property type="entry name" value="EF-G_D2"/>
    <property type="match status" value="1"/>
</dbReference>
<evidence type="ECO:0000256" key="1">
    <source>
        <dbReference type="ARBA" id="ARBA00004496"/>
    </source>
</evidence>
<dbReference type="PROSITE" id="PS51722">
    <property type="entry name" value="G_TR_2"/>
    <property type="match status" value="1"/>
</dbReference>
<keyword evidence="13" id="KW-1185">Reference proteome</keyword>
<comment type="catalytic activity">
    <reaction evidence="7">
        <text>GTP + H2O = GDP + phosphate + H(+)</text>
        <dbReference type="Rhea" id="RHEA:19669"/>
        <dbReference type="ChEBI" id="CHEBI:15377"/>
        <dbReference type="ChEBI" id="CHEBI:15378"/>
        <dbReference type="ChEBI" id="CHEBI:37565"/>
        <dbReference type="ChEBI" id="CHEBI:43474"/>
        <dbReference type="ChEBI" id="CHEBI:58189"/>
    </reaction>
</comment>